<dbReference type="RefSeq" id="WP_081145707.1">
    <property type="nucleotide sequence ID" value="NZ_LVYD01000013.1"/>
</dbReference>
<organism evidence="1 2">
    <name type="scientific">Niastella vici</name>
    <dbReference type="NCBI Taxonomy" id="1703345"/>
    <lineage>
        <taxon>Bacteria</taxon>
        <taxon>Pseudomonadati</taxon>
        <taxon>Bacteroidota</taxon>
        <taxon>Chitinophagia</taxon>
        <taxon>Chitinophagales</taxon>
        <taxon>Chitinophagaceae</taxon>
        <taxon>Niastella</taxon>
    </lineage>
</organism>
<comment type="caution">
    <text evidence="1">The sequence shown here is derived from an EMBL/GenBank/DDBJ whole genome shotgun (WGS) entry which is preliminary data.</text>
</comment>
<dbReference type="OrthoDB" id="7057407at2"/>
<evidence type="ECO:0000313" key="2">
    <source>
        <dbReference type="Proteomes" id="UP000192796"/>
    </source>
</evidence>
<gene>
    <name evidence="1" type="ORF">A3860_14820</name>
</gene>
<dbReference type="EMBL" id="LVYD01000013">
    <property type="protein sequence ID" value="OQP65864.1"/>
    <property type="molecule type" value="Genomic_DNA"/>
</dbReference>
<evidence type="ECO:0000313" key="1">
    <source>
        <dbReference type="EMBL" id="OQP65864.1"/>
    </source>
</evidence>
<name>A0A1V9G5N7_9BACT</name>
<proteinExistence type="predicted"/>
<protein>
    <submittedName>
        <fullName evidence="1">Uncharacterized protein</fullName>
    </submittedName>
</protein>
<keyword evidence="2" id="KW-1185">Reference proteome</keyword>
<dbReference type="Proteomes" id="UP000192796">
    <property type="component" value="Unassembled WGS sequence"/>
</dbReference>
<sequence>MEELDQLQKEWILIIAARELLSIVKKRPNVSYEDAIKFAKQNAERVFAYSNTDFFRKSVLDKLYDKFKQEATAKSIEIGKDVSPDMLIQERISELDSLISVYPEDESPQALEKERKSLRKLLAESNDNILGLERVTEHQAIIYDSIVTRANKQFVNSHLGKFNQYVDKDNGSVFRINILHPNPSEAITGADLIYEYYDVKKEMVRISAIQYKIWENEVLYIKRAGNILTQLIKMKGCFCEKDFCKSPEDFDNNESYRMPFCSAFLRPTDKLQDPQKLITSGYHVPICNLKKIGEGEFEYKIDIDSIRKFSLKAQTFEELFNEEMVGSRWLRIDELQSFYMESKVIEPNQRIILYAQNAVA</sequence>
<accession>A0A1V9G5N7</accession>
<reference evidence="1 2" key="1">
    <citation type="submission" date="2016-03" db="EMBL/GenBank/DDBJ databases">
        <title>Niastella vici sp. nov., isolated from farmland soil.</title>
        <authorList>
            <person name="Chen L."/>
            <person name="Wang D."/>
            <person name="Yang S."/>
            <person name="Wang G."/>
        </authorList>
    </citation>
    <scope>NUCLEOTIDE SEQUENCE [LARGE SCALE GENOMIC DNA]</scope>
    <source>
        <strain evidence="1 2">DJ57</strain>
    </source>
</reference>
<dbReference type="AlphaFoldDB" id="A0A1V9G5N7"/>